<gene>
    <name evidence="2" type="ORF">MtrunA17_Chr1g0200681</name>
</gene>
<evidence type="ECO:0008006" key="3">
    <source>
        <dbReference type="Google" id="ProtNLM"/>
    </source>
</evidence>
<sequence>MFILFSSRLTLLNIQIVASILFSIIVLLFSIFTASFLFSNHHRYIQLSSLFYSPLSFGSPTPI</sequence>
<proteinExistence type="predicted"/>
<comment type="caution">
    <text evidence="2">The sequence shown here is derived from an EMBL/GenBank/DDBJ whole genome shotgun (WGS) entry which is preliminary data.</text>
</comment>
<keyword evidence="1" id="KW-1133">Transmembrane helix</keyword>
<dbReference type="Proteomes" id="UP000265566">
    <property type="component" value="Chromosome 1"/>
</dbReference>
<reference evidence="2" key="1">
    <citation type="journal article" date="2018" name="Nat. Plants">
        <title>Whole-genome landscape of Medicago truncatula symbiotic genes.</title>
        <authorList>
            <person name="Pecrix Y."/>
            <person name="Gamas P."/>
            <person name="Carrere S."/>
        </authorList>
    </citation>
    <scope>NUCLEOTIDE SEQUENCE</scope>
    <source>
        <tissue evidence="2">Leaves</tissue>
    </source>
</reference>
<dbReference type="Gramene" id="rna5645">
    <property type="protein sequence ID" value="RHN81576.1"/>
    <property type="gene ID" value="gene5645"/>
</dbReference>
<dbReference type="AlphaFoldDB" id="A0A396JTD1"/>
<evidence type="ECO:0000256" key="1">
    <source>
        <dbReference type="SAM" id="Phobius"/>
    </source>
</evidence>
<organism evidence="2">
    <name type="scientific">Medicago truncatula</name>
    <name type="common">Barrel medic</name>
    <name type="synonym">Medicago tribuloides</name>
    <dbReference type="NCBI Taxonomy" id="3880"/>
    <lineage>
        <taxon>Eukaryota</taxon>
        <taxon>Viridiplantae</taxon>
        <taxon>Streptophyta</taxon>
        <taxon>Embryophyta</taxon>
        <taxon>Tracheophyta</taxon>
        <taxon>Spermatophyta</taxon>
        <taxon>Magnoliopsida</taxon>
        <taxon>eudicotyledons</taxon>
        <taxon>Gunneridae</taxon>
        <taxon>Pentapetalae</taxon>
        <taxon>rosids</taxon>
        <taxon>fabids</taxon>
        <taxon>Fabales</taxon>
        <taxon>Fabaceae</taxon>
        <taxon>Papilionoideae</taxon>
        <taxon>50 kb inversion clade</taxon>
        <taxon>NPAAA clade</taxon>
        <taxon>Hologalegina</taxon>
        <taxon>IRL clade</taxon>
        <taxon>Trifolieae</taxon>
        <taxon>Medicago</taxon>
    </lineage>
</organism>
<keyword evidence="1" id="KW-0812">Transmembrane</keyword>
<name>A0A396JTD1_MEDTR</name>
<dbReference type="EMBL" id="PSQE01000001">
    <property type="protein sequence ID" value="RHN81576.1"/>
    <property type="molecule type" value="Genomic_DNA"/>
</dbReference>
<keyword evidence="1" id="KW-0472">Membrane</keyword>
<feature type="transmembrane region" description="Helical" evidence="1">
    <location>
        <begin position="12"/>
        <end position="38"/>
    </location>
</feature>
<evidence type="ECO:0000313" key="2">
    <source>
        <dbReference type="EMBL" id="RHN81576.1"/>
    </source>
</evidence>
<accession>A0A396JTD1</accession>
<protein>
    <recommendedName>
        <fullName evidence="3">Transmembrane protein</fullName>
    </recommendedName>
</protein>